<evidence type="ECO:0000313" key="1">
    <source>
        <dbReference type="EMBL" id="KAK0134752.1"/>
    </source>
</evidence>
<gene>
    <name evidence="1" type="ORF">N1851_029644</name>
</gene>
<proteinExistence type="predicted"/>
<dbReference type="InterPro" id="IPR012337">
    <property type="entry name" value="RNaseH-like_sf"/>
</dbReference>
<reference evidence="1" key="1">
    <citation type="journal article" date="2023" name="Front. Mar. Sci.">
        <title>A new Merluccius polli reference genome to investigate the effects of global change in West African waters.</title>
        <authorList>
            <person name="Mateo J.L."/>
            <person name="Blanco-Fernandez C."/>
            <person name="Garcia-Vazquez E."/>
            <person name="Machado-Schiaffino G."/>
        </authorList>
    </citation>
    <scope>NUCLEOTIDE SEQUENCE</scope>
    <source>
        <strain evidence="1">C29</strain>
        <tissue evidence="1">Fin</tissue>
    </source>
</reference>
<protein>
    <submittedName>
        <fullName evidence="1">Uncharacterized protein</fullName>
    </submittedName>
</protein>
<dbReference type="PANTHER" id="PTHR37162">
    <property type="entry name" value="HAT FAMILY DIMERISATION DOMAINCONTAINING PROTEIN-RELATED"/>
    <property type="match status" value="1"/>
</dbReference>
<comment type="caution">
    <text evidence="1">The sequence shown here is derived from an EMBL/GenBank/DDBJ whole genome shotgun (WGS) entry which is preliminary data.</text>
</comment>
<sequence>MLDFMENADESTAGIVALIEQSLDKCGLSFDQVTAFSADNTNVNYGIHNSVFTNLKKKQKDLLQGNCHAHIVHNTVKHALDQLTVDVENVVLKVYGFFSTSAKRRESLKEFCRFCDVEFQEILQHVTTRWLSLNPAITRLMQTWIALKSYFISLGEECPKQLQALLKLSEDSTEEDGDIVEVYLLFCNNILSLFEEVVKKLESDETTCVELYSIMDNFKQKLTQRRDDQFYGYLTKVKLQRLRPRDADMARADFTAFLNTALSYVEKWFNISEDNWLFSLQPLSLHHGTMTFSDIERVTTKLNLIHKVNMDELYDECSTAKPILKRLKEDAEDEWKSKGVAARWVALFQVADLPKMLSITSHILSIPASTGYVERISSRMANKWSDCRNRCSTELMRMSS</sequence>
<accession>A0AA47NSJ5</accession>
<dbReference type="PANTHER" id="PTHR37162:SF1">
    <property type="entry name" value="BED-TYPE DOMAIN-CONTAINING PROTEIN"/>
    <property type="match status" value="1"/>
</dbReference>
<name>A0AA47NSJ5_MERPO</name>
<keyword evidence="2" id="KW-1185">Reference proteome</keyword>
<dbReference type="EMBL" id="JAOPHQ010005689">
    <property type="protein sequence ID" value="KAK0134752.1"/>
    <property type="molecule type" value="Genomic_DNA"/>
</dbReference>
<dbReference type="SUPFAM" id="SSF53098">
    <property type="entry name" value="Ribonuclease H-like"/>
    <property type="match status" value="1"/>
</dbReference>
<evidence type="ECO:0000313" key="2">
    <source>
        <dbReference type="Proteomes" id="UP001174136"/>
    </source>
</evidence>
<organism evidence="1 2">
    <name type="scientific">Merluccius polli</name>
    <name type="common">Benguela hake</name>
    <name type="synonym">Merluccius cadenati</name>
    <dbReference type="NCBI Taxonomy" id="89951"/>
    <lineage>
        <taxon>Eukaryota</taxon>
        <taxon>Metazoa</taxon>
        <taxon>Chordata</taxon>
        <taxon>Craniata</taxon>
        <taxon>Vertebrata</taxon>
        <taxon>Euteleostomi</taxon>
        <taxon>Actinopterygii</taxon>
        <taxon>Neopterygii</taxon>
        <taxon>Teleostei</taxon>
        <taxon>Neoteleostei</taxon>
        <taxon>Acanthomorphata</taxon>
        <taxon>Zeiogadaria</taxon>
        <taxon>Gadariae</taxon>
        <taxon>Gadiformes</taxon>
        <taxon>Gadoidei</taxon>
        <taxon>Merlucciidae</taxon>
        <taxon>Merluccius</taxon>
    </lineage>
</organism>
<dbReference type="AlphaFoldDB" id="A0AA47NSJ5"/>
<dbReference type="Proteomes" id="UP001174136">
    <property type="component" value="Unassembled WGS sequence"/>
</dbReference>